<evidence type="ECO:0000313" key="2">
    <source>
        <dbReference type="WBParaSite" id="SSTP_0000909900.1"/>
    </source>
</evidence>
<dbReference type="SUPFAM" id="SSF53254">
    <property type="entry name" value="Phosphoglycerate mutase-like"/>
    <property type="match status" value="1"/>
</dbReference>
<dbReference type="WBParaSite" id="SSTP_0000909900.1">
    <property type="protein sequence ID" value="SSTP_0000909900.1"/>
    <property type="gene ID" value="SSTP_0000909900"/>
</dbReference>
<proteinExistence type="predicted"/>
<dbReference type="WBParaSite" id="TCONS_00004005.p1">
    <property type="protein sequence ID" value="TCONS_00004005.p1"/>
    <property type="gene ID" value="XLOC_000865"/>
</dbReference>
<evidence type="ECO:0000313" key="1">
    <source>
        <dbReference type="Proteomes" id="UP000035681"/>
    </source>
</evidence>
<dbReference type="CDD" id="cd07067">
    <property type="entry name" value="HP_PGM_like"/>
    <property type="match status" value="1"/>
</dbReference>
<dbReference type="STRING" id="6248.A0A0K0EHZ4"/>
<dbReference type="SMART" id="SM00855">
    <property type="entry name" value="PGAM"/>
    <property type="match status" value="1"/>
</dbReference>
<dbReference type="Gene3D" id="3.40.50.1240">
    <property type="entry name" value="Phosphoglycerate mutase-like"/>
    <property type="match status" value="1"/>
</dbReference>
<dbReference type="PANTHER" id="PTHR16469">
    <property type="entry name" value="UBIQUITIN-ASSOCIATED AND SH3 DOMAIN-CONTAINING BA-RELATED"/>
    <property type="match status" value="1"/>
</dbReference>
<organism evidence="2">
    <name type="scientific">Strongyloides stercoralis</name>
    <name type="common">Threadworm</name>
    <dbReference type="NCBI Taxonomy" id="6248"/>
    <lineage>
        <taxon>Eukaryota</taxon>
        <taxon>Metazoa</taxon>
        <taxon>Ecdysozoa</taxon>
        <taxon>Nematoda</taxon>
        <taxon>Chromadorea</taxon>
        <taxon>Rhabditida</taxon>
        <taxon>Tylenchina</taxon>
        <taxon>Panagrolaimomorpha</taxon>
        <taxon>Strongyloidoidea</taxon>
        <taxon>Strongyloididae</taxon>
        <taxon>Strongyloides</taxon>
    </lineage>
</organism>
<dbReference type="GO" id="GO:0016791">
    <property type="term" value="F:phosphatase activity"/>
    <property type="evidence" value="ECO:0007669"/>
    <property type="project" value="UniProtKB-ARBA"/>
</dbReference>
<name>A0A0K0EHZ4_STRER</name>
<reference evidence="2" key="1">
    <citation type="submission" date="2015-08" db="UniProtKB">
        <authorList>
            <consortium name="WormBaseParasite"/>
        </authorList>
    </citation>
    <scope>IDENTIFICATION</scope>
</reference>
<keyword evidence="1" id="KW-1185">Reference proteome</keyword>
<dbReference type="InterPro" id="IPR051710">
    <property type="entry name" value="Phosphatase_SH3-domain"/>
</dbReference>
<dbReference type="InterPro" id="IPR013078">
    <property type="entry name" value="His_Pase_superF_clade-1"/>
</dbReference>
<dbReference type="Pfam" id="PF00300">
    <property type="entry name" value="His_Phos_1"/>
    <property type="match status" value="1"/>
</dbReference>
<evidence type="ECO:0000313" key="3">
    <source>
        <dbReference type="WBParaSite" id="TCONS_00004005.p1"/>
    </source>
</evidence>
<sequence>MPRRIYVVRHCERIDNIDSKWRKKYPGFQDDNSPLSDRGRNIQAVELQKRFSNIHLDHVLASPMDRTMETASLLLGEKDNLIKPEPGLCEVLYLCNDPPSFWKVDKLKEKFSKVDTNYSPVFKRLPPETGYGDEACVPRIKELIDKLLIKFNGKDDQILLVSHGAPIGAIHEILNNKWKYVGQATVSIWDEIGDNTGKFKCLSSSDSSHLSDKSNLRPW</sequence>
<protein>
    <submittedName>
        <fullName evidence="2 3">Phosphoglycerate mutase</fullName>
    </submittedName>
</protein>
<dbReference type="InterPro" id="IPR029033">
    <property type="entry name" value="His_PPase_superfam"/>
</dbReference>
<accession>A0A0K0EHZ4</accession>
<dbReference type="Proteomes" id="UP000035681">
    <property type="component" value="Unplaced"/>
</dbReference>
<dbReference type="PANTHER" id="PTHR16469:SF27">
    <property type="entry name" value="UBIQUITIN-ASSOCIATED AND SH3 DOMAIN-CONTAINING BA-RELATED"/>
    <property type="match status" value="1"/>
</dbReference>
<dbReference type="AlphaFoldDB" id="A0A0K0EHZ4"/>